<dbReference type="EMBL" id="JAZHOG010000004">
    <property type="protein sequence ID" value="MEJ8567485.1"/>
    <property type="molecule type" value="Genomic_DNA"/>
</dbReference>
<dbReference type="PIRSF" id="PIRSF016493">
    <property type="entry name" value="Glycyl_aminpptds"/>
    <property type="match status" value="1"/>
</dbReference>
<dbReference type="Pfam" id="PF05299">
    <property type="entry name" value="Peptidase_M61"/>
    <property type="match status" value="1"/>
</dbReference>
<dbReference type="InterPro" id="IPR024191">
    <property type="entry name" value="Peptidase_M61"/>
</dbReference>
<dbReference type="Gene3D" id="2.60.40.3650">
    <property type="match status" value="1"/>
</dbReference>
<evidence type="ECO:0000259" key="1">
    <source>
        <dbReference type="PROSITE" id="PS50106"/>
    </source>
</evidence>
<comment type="caution">
    <text evidence="2">The sequence shown here is derived from an EMBL/GenBank/DDBJ whole genome shotgun (WGS) entry which is preliminary data.</text>
</comment>
<accession>A0AAW9RGD1</accession>
<dbReference type="PROSITE" id="PS50106">
    <property type="entry name" value="PDZ"/>
    <property type="match status" value="1"/>
</dbReference>
<organism evidence="2 3">
    <name type="scientific">Elongatibacter sediminis</name>
    <dbReference type="NCBI Taxonomy" id="3119006"/>
    <lineage>
        <taxon>Bacteria</taxon>
        <taxon>Pseudomonadati</taxon>
        <taxon>Pseudomonadota</taxon>
        <taxon>Gammaproteobacteria</taxon>
        <taxon>Chromatiales</taxon>
        <taxon>Wenzhouxiangellaceae</taxon>
        <taxon>Elongatibacter</taxon>
    </lineage>
</organism>
<dbReference type="SMART" id="SM00228">
    <property type="entry name" value="PDZ"/>
    <property type="match status" value="1"/>
</dbReference>
<protein>
    <submittedName>
        <fullName evidence="2">PDZ domain-containing protein</fullName>
    </submittedName>
</protein>
<evidence type="ECO:0000313" key="3">
    <source>
        <dbReference type="Proteomes" id="UP001359886"/>
    </source>
</evidence>
<dbReference type="RefSeq" id="WP_354694805.1">
    <property type="nucleotide sequence ID" value="NZ_JAZHOG010000004.1"/>
</dbReference>
<reference evidence="2 3" key="1">
    <citation type="submission" date="2024-02" db="EMBL/GenBank/DDBJ databases">
        <title>A novel Wenzhouxiangellaceae bacterium, isolated from coastal sediments.</title>
        <authorList>
            <person name="Du Z.-J."/>
            <person name="Ye Y.-Q."/>
            <person name="Zhang X.-Y."/>
        </authorList>
    </citation>
    <scope>NUCLEOTIDE SEQUENCE [LARGE SCALE GENOMIC DNA]</scope>
    <source>
        <strain evidence="2 3">CH-27</strain>
    </source>
</reference>
<sequence length="624" mass="70038">MRPLIAAWVIFGLMAAGFRPAVAQRDVPAGPDPEPVVEHRVSFGDLNAQYVDVEMRTPSEGPVLELTMPNWTPGSYLIRDYAAQVERMRATARDGRTLSLRKVAKNRWRIDAGGEPEVIVSYAVWAGELAVHTSWVEPAFALLNGAGIFLFSESGRYRPQRLRVELPDAWKQVHIALPEASGGGYLATDYDELVDSPLLAGNAARYPFTVQDQAYALVNQGETDLWDGTAAARDASRIVGAVQDFWGSNPFDRPYLFLNVIADGTGGLEHDHSTVLLSGLWQMRDREDYVRWLSLLTHEFFHAWNIRRLRPRALVSYDYEREMYTRDLWLAEGLSSYYDNLLLFRSGTITVDEYFTLLAAEFHRYETTPGRRVRSAELASFDAWIKHYKPDPNSINSNISYYRKGALIGFVTDAIVRRETDHAESLDSVMRTLYRNFGPEGQQGAGYPPGAFAELIEQMAGAPARERVESLLSTTRDPDIDRALNWYGLQIDRHPSRTAAEAAGRPVPAGFGIIWDQEQPGLVVSAVVQGGSASAAGILPADELLAIAGTRVTRNNLADRLQRLRVDDTVVLTLVRHDRLLEIPVRVQHAIADKYLITIRSDISRREKTRLSRWLGVKLKFIEN</sequence>
<proteinExistence type="predicted"/>
<gene>
    <name evidence="2" type="ORF">V3330_07595</name>
</gene>
<dbReference type="Pfam" id="PF17899">
    <property type="entry name" value="Peptidase_M61_N"/>
    <property type="match status" value="1"/>
</dbReference>
<dbReference type="SUPFAM" id="SSF55486">
    <property type="entry name" value="Metalloproteases ('zincins'), catalytic domain"/>
    <property type="match status" value="1"/>
</dbReference>
<dbReference type="AlphaFoldDB" id="A0AAW9RGD1"/>
<feature type="domain" description="PDZ" evidence="1">
    <location>
        <begin position="488"/>
        <end position="579"/>
    </location>
</feature>
<dbReference type="Proteomes" id="UP001359886">
    <property type="component" value="Unassembled WGS sequence"/>
</dbReference>
<dbReference type="InterPro" id="IPR007963">
    <property type="entry name" value="Peptidase_M61_catalytic"/>
</dbReference>
<name>A0AAW9RGD1_9GAMM</name>
<dbReference type="Gene3D" id="2.30.42.10">
    <property type="match status" value="1"/>
</dbReference>
<dbReference type="Gene3D" id="1.10.390.10">
    <property type="entry name" value="Neutral Protease Domain 2"/>
    <property type="match status" value="1"/>
</dbReference>
<dbReference type="InterPro" id="IPR036034">
    <property type="entry name" value="PDZ_sf"/>
</dbReference>
<dbReference type="InterPro" id="IPR001478">
    <property type="entry name" value="PDZ"/>
</dbReference>
<keyword evidence="3" id="KW-1185">Reference proteome</keyword>
<evidence type="ECO:0000313" key="2">
    <source>
        <dbReference type="EMBL" id="MEJ8567485.1"/>
    </source>
</evidence>
<dbReference type="SUPFAM" id="SSF50156">
    <property type="entry name" value="PDZ domain-like"/>
    <property type="match status" value="1"/>
</dbReference>
<dbReference type="InterPro" id="IPR040756">
    <property type="entry name" value="Peptidase_M61_N"/>
</dbReference>
<dbReference type="InterPro" id="IPR027268">
    <property type="entry name" value="Peptidase_M4/M1_CTD_sf"/>
</dbReference>